<sequence length="172" mass="19446">MKWTWKVAIIVTSILAVLHVAEEKNVLHLGVQEAIWQTGAWLQTPEFPVAADPLIPVTADQKADREFIYTSYQPFEEGLLLRVESIQPVVAKTSGMVLFTGDKRKTGKTITVAYDSGDTVTYGFLHQFDMLPYTRFQAGDSLGSSQSDLFYIQHENDSRVLDPESLLMWLFM</sequence>
<protein>
    <submittedName>
        <fullName evidence="2">Peptidoglycan DD-metalloendopeptidase family protein</fullName>
    </submittedName>
</protein>
<dbReference type="RefSeq" id="WP_378142581.1">
    <property type="nucleotide sequence ID" value="NZ_JBHSEF010000026.1"/>
</dbReference>
<proteinExistence type="predicted"/>
<dbReference type="Proteomes" id="UP001595733">
    <property type="component" value="Unassembled WGS sequence"/>
</dbReference>
<organism evidence="2 3">
    <name type="scientific">Chryseomicrobium palamuruense</name>
    <dbReference type="NCBI Taxonomy" id="682973"/>
    <lineage>
        <taxon>Bacteria</taxon>
        <taxon>Bacillati</taxon>
        <taxon>Bacillota</taxon>
        <taxon>Bacilli</taxon>
        <taxon>Bacillales</taxon>
        <taxon>Caryophanaceae</taxon>
        <taxon>Chryseomicrobium</taxon>
    </lineage>
</organism>
<feature type="domain" description="M23ase beta-sheet core" evidence="1">
    <location>
        <begin position="76"/>
        <end position="147"/>
    </location>
</feature>
<keyword evidence="3" id="KW-1185">Reference proteome</keyword>
<evidence type="ECO:0000313" key="3">
    <source>
        <dbReference type="Proteomes" id="UP001595733"/>
    </source>
</evidence>
<evidence type="ECO:0000313" key="2">
    <source>
        <dbReference type="EMBL" id="MFC4356022.1"/>
    </source>
</evidence>
<dbReference type="EMBL" id="JBHSEF010000026">
    <property type="protein sequence ID" value="MFC4356022.1"/>
    <property type="molecule type" value="Genomic_DNA"/>
</dbReference>
<name>A0ABV8UZ32_9BACL</name>
<dbReference type="Pfam" id="PF01551">
    <property type="entry name" value="Peptidase_M23"/>
    <property type="match status" value="1"/>
</dbReference>
<evidence type="ECO:0000259" key="1">
    <source>
        <dbReference type="Pfam" id="PF01551"/>
    </source>
</evidence>
<accession>A0ABV8UZ32</accession>
<dbReference type="SUPFAM" id="SSF51261">
    <property type="entry name" value="Duplicated hybrid motif"/>
    <property type="match status" value="1"/>
</dbReference>
<reference evidence="3" key="1">
    <citation type="journal article" date="2019" name="Int. J. Syst. Evol. Microbiol.">
        <title>The Global Catalogue of Microorganisms (GCM) 10K type strain sequencing project: providing services to taxonomists for standard genome sequencing and annotation.</title>
        <authorList>
            <consortium name="The Broad Institute Genomics Platform"/>
            <consortium name="The Broad Institute Genome Sequencing Center for Infectious Disease"/>
            <person name="Wu L."/>
            <person name="Ma J."/>
        </authorList>
    </citation>
    <scope>NUCLEOTIDE SEQUENCE [LARGE SCALE GENOMIC DNA]</scope>
    <source>
        <strain evidence="3">CCUG 50353</strain>
    </source>
</reference>
<dbReference type="InterPro" id="IPR011055">
    <property type="entry name" value="Dup_hybrid_motif"/>
</dbReference>
<gene>
    <name evidence="2" type="ORF">ACFO0S_13250</name>
</gene>
<dbReference type="Gene3D" id="2.70.70.10">
    <property type="entry name" value="Glucose Permease (Domain IIA)"/>
    <property type="match status" value="1"/>
</dbReference>
<comment type="caution">
    <text evidence="2">The sequence shown here is derived from an EMBL/GenBank/DDBJ whole genome shotgun (WGS) entry which is preliminary data.</text>
</comment>
<dbReference type="InterPro" id="IPR016047">
    <property type="entry name" value="M23ase_b-sheet_dom"/>
</dbReference>